<keyword evidence="9" id="KW-0807">Transducer</keyword>
<feature type="non-terminal residue" evidence="14">
    <location>
        <position position="200"/>
    </location>
</feature>
<evidence type="ECO:0000259" key="12">
    <source>
        <dbReference type="Pfam" id="PF00388"/>
    </source>
</evidence>
<reference evidence="14 15" key="1">
    <citation type="submission" date="2018-01" db="EMBL/GenBank/DDBJ databases">
        <title>Comparison of the Chinese Bamboo Partridge and Red Junglefowl genome sequences highlights the importance of demography in genome evolution.</title>
        <authorList>
            <person name="Tiley G.P."/>
            <person name="Kimball R.T."/>
            <person name="Braun E.L."/>
            <person name="Burleigh J.G."/>
        </authorList>
    </citation>
    <scope>NUCLEOTIDE SEQUENCE [LARGE SCALE GENOMIC DNA]</scope>
    <source>
        <strain evidence="14">RTK389</strain>
        <tissue evidence="14">Blood</tissue>
    </source>
</reference>
<dbReference type="Gene3D" id="1.10.238.10">
    <property type="entry name" value="EF-hand"/>
    <property type="match status" value="1"/>
</dbReference>
<evidence type="ECO:0000313" key="14">
    <source>
        <dbReference type="EMBL" id="POI30881.1"/>
    </source>
</evidence>
<accession>A0A2P4T3F5</accession>
<feature type="domain" description="Phosphoinositide-specific phospholipase C EF-hand-like" evidence="13">
    <location>
        <begin position="75"/>
        <end position="158"/>
    </location>
</feature>
<dbReference type="EMBL" id="PPHD01010384">
    <property type="protein sequence ID" value="POI30881.1"/>
    <property type="molecule type" value="Genomic_DNA"/>
</dbReference>
<evidence type="ECO:0000256" key="4">
    <source>
        <dbReference type="ARBA" id="ARBA00022490"/>
    </source>
</evidence>
<evidence type="ECO:0000313" key="15">
    <source>
        <dbReference type="Proteomes" id="UP000237246"/>
    </source>
</evidence>
<evidence type="ECO:0000256" key="7">
    <source>
        <dbReference type="ARBA" id="ARBA00022963"/>
    </source>
</evidence>
<dbReference type="InterPro" id="IPR017946">
    <property type="entry name" value="PLC-like_Pdiesterase_TIM-brl"/>
</dbReference>
<dbReference type="Proteomes" id="UP000237246">
    <property type="component" value="Unassembled WGS sequence"/>
</dbReference>
<dbReference type="PANTHER" id="PTHR10336">
    <property type="entry name" value="PHOSPHOINOSITIDE-SPECIFIC PHOSPHOLIPASE C FAMILY PROTEIN"/>
    <property type="match status" value="1"/>
</dbReference>
<dbReference type="SUPFAM" id="SSF47473">
    <property type="entry name" value="EF-hand"/>
    <property type="match status" value="1"/>
</dbReference>
<feature type="chain" id="PRO_5015184116" description="phosphoinositide phospholipase C" evidence="11">
    <location>
        <begin position="17"/>
        <end position="200"/>
    </location>
</feature>
<evidence type="ECO:0000256" key="11">
    <source>
        <dbReference type="SAM" id="SignalP"/>
    </source>
</evidence>
<evidence type="ECO:0000256" key="5">
    <source>
        <dbReference type="ARBA" id="ARBA00022801"/>
    </source>
</evidence>
<dbReference type="PROSITE" id="PS50007">
    <property type="entry name" value="PIPLC_X_DOMAIN"/>
    <property type="match status" value="1"/>
</dbReference>
<evidence type="ECO:0000256" key="1">
    <source>
        <dbReference type="ARBA" id="ARBA00001913"/>
    </source>
</evidence>
<keyword evidence="6" id="KW-0106">Calcium</keyword>
<evidence type="ECO:0000256" key="10">
    <source>
        <dbReference type="ARBA" id="ARBA00023674"/>
    </source>
</evidence>
<keyword evidence="4" id="KW-0963">Cytoplasm</keyword>
<dbReference type="FunFam" id="1.10.238.10:FF:000005">
    <property type="entry name" value="Phosphoinositide phospholipase C"/>
    <property type="match status" value="1"/>
</dbReference>
<keyword evidence="15" id="KW-1185">Reference proteome</keyword>
<comment type="cofactor">
    <cofactor evidence="1">
        <name>Ca(2+)</name>
        <dbReference type="ChEBI" id="CHEBI:29108"/>
    </cofactor>
</comment>
<comment type="caution">
    <text evidence="14">The sequence shown here is derived from an EMBL/GenBank/DDBJ whole genome shotgun (WGS) entry which is preliminary data.</text>
</comment>
<evidence type="ECO:0000259" key="13">
    <source>
        <dbReference type="Pfam" id="PF09279"/>
    </source>
</evidence>
<keyword evidence="11" id="KW-0732">Signal</keyword>
<dbReference type="InterPro" id="IPR015359">
    <property type="entry name" value="PLC_EF-hand-like"/>
</dbReference>
<evidence type="ECO:0000256" key="2">
    <source>
        <dbReference type="ARBA" id="ARBA00004496"/>
    </source>
</evidence>
<dbReference type="SUPFAM" id="SSF51695">
    <property type="entry name" value="PLC-like phosphodiesterases"/>
    <property type="match status" value="1"/>
</dbReference>
<dbReference type="InterPro" id="IPR000909">
    <property type="entry name" value="PLipase_C_PInositol-sp_X_dom"/>
</dbReference>
<proteinExistence type="predicted"/>
<dbReference type="GO" id="GO:0016042">
    <property type="term" value="P:lipid catabolic process"/>
    <property type="evidence" value="ECO:0007669"/>
    <property type="project" value="UniProtKB-KW"/>
</dbReference>
<dbReference type="Pfam" id="PF09279">
    <property type="entry name" value="EF-hand_like"/>
    <property type="match status" value="1"/>
</dbReference>
<keyword evidence="8" id="KW-0443">Lipid metabolism</keyword>
<keyword evidence="7" id="KW-0442">Lipid degradation</keyword>
<feature type="signal peptide" evidence="11">
    <location>
        <begin position="1"/>
        <end position="16"/>
    </location>
</feature>
<dbReference type="GO" id="GO:0060470">
    <property type="term" value="P:positive regulation of cytosolic calcium ion concentration involved in egg activation"/>
    <property type="evidence" value="ECO:0007669"/>
    <property type="project" value="TreeGrafter"/>
</dbReference>
<dbReference type="OrthoDB" id="269822at2759"/>
<protein>
    <recommendedName>
        <fullName evidence="3">phosphoinositide phospholipase C</fullName>
        <ecNumber evidence="3">3.1.4.11</ecNumber>
    </recommendedName>
</protein>
<comment type="catalytic activity">
    <reaction evidence="10">
        <text>a 1,2-diacyl-sn-glycero-3-phospho-(1D-myo-inositol-4,5-bisphosphate) + H2O = 1D-myo-inositol 1,4,5-trisphosphate + a 1,2-diacyl-sn-glycerol + H(+)</text>
        <dbReference type="Rhea" id="RHEA:33179"/>
        <dbReference type="ChEBI" id="CHEBI:15377"/>
        <dbReference type="ChEBI" id="CHEBI:15378"/>
        <dbReference type="ChEBI" id="CHEBI:17815"/>
        <dbReference type="ChEBI" id="CHEBI:58456"/>
        <dbReference type="ChEBI" id="CHEBI:203600"/>
        <dbReference type="EC" id="3.1.4.11"/>
    </reaction>
    <physiologicalReaction direction="left-to-right" evidence="10">
        <dbReference type="Rhea" id="RHEA:33180"/>
    </physiologicalReaction>
</comment>
<dbReference type="InterPro" id="IPR011992">
    <property type="entry name" value="EF-hand-dom_pair"/>
</dbReference>
<dbReference type="InterPro" id="IPR001192">
    <property type="entry name" value="PI-PLC_fam"/>
</dbReference>
<evidence type="ECO:0000256" key="9">
    <source>
        <dbReference type="ARBA" id="ARBA00023224"/>
    </source>
</evidence>
<name>A0A2P4T3F5_BAMTH</name>
<comment type="subcellular location">
    <subcellularLocation>
        <location evidence="2">Cytoplasm</location>
    </subcellularLocation>
</comment>
<dbReference type="GO" id="GO:0005634">
    <property type="term" value="C:nucleus"/>
    <property type="evidence" value="ECO:0007669"/>
    <property type="project" value="TreeGrafter"/>
</dbReference>
<sequence length="200" mass="23670">MAEVTLLLNLVSYTWFLNIIQDDFMDGKIDFDSTVKLLEKLHIPFNLAHVKHVFKKTVDKRKVHTINIEDFRAIYRAIVHRNDFQEIFCAYSQNCKHLADTELTEFLRKEQFKTEGAETTALEVILKYEPIDEVRKRRQLSFEGFIRYMSSEDCTIFREEHRTVYQDMNHPLCDYFISSSHNTYLVSDQLIGPSDLNGYI</sequence>
<evidence type="ECO:0000256" key="8">
    <source>
        <dbReference type="ARBA" id="ARBA00023098"/>
    </source>
</evidence>
<feature type="domain" description="Phosphatidylinositol-specific phospholipase C X" evidence="12">
    <location>
        <begin position="168"/>
        <end position="200"/>
    </location>
</feature>
<dbReference type="Pfam" id="PF00388">
    <property type="entry name" value="PI-PLC-X"/>
    <property type="match status" value="1"/>
</dbReference>
<dbReference type="PANTHER" id="PTHR10336:SF29">
    <property type="entry name" value="1-PHOSPHATIDYLINOSITOL 4,5-BISPHOSPHATE PHOSPHODIESTERASE ZETA-1"/>
    <property type="match status" value="1"/>
</dbReference>
<dbReference type="EC" id="3.1.4.11" evidence="3"/>
<dbReference type="GO" id="GO:0004435">
    <property type="term" value="F:phosphatidylinositol-4,5-bisphosphate phospholipase C activity"/>
    <property type="evidence" value="ECO:0007669"/>
    <property type="project" value="UniProtKB-EC"/>
</dbReference>
<dbReference type="GO" id="GO:0005737">
    <property type="term" value="C:cytoplasm"/>
    <property type="evidence" value="ECO:0007669"/>
    <property type="project" value="UniProtKB-SubCell"/>
</dbReference>
<keyword evidence="5" id="KW-0378">Hydrolase</keyword>
<evidence type="ECO:0000256" key="3">
    <source>
        <dbReference type="ARBA" id="ARBA00012368"/>
    </source>
</evidence>
<gene>
    <name evidence="14" type="ORF">CIB84_005367</name>
</gene>
<dbReference type="GO" id="GO:0035556">
    <property type="term" value="P:intracellular signal transduction"/>
    <property type="evidence" value="ECO:0007669"/>
    <property type="project" value="InterPro"/>
</dbReference>
<organism evidence="14 15">
    <name type="scientific">Bambusicola thoracicus</name>
    <name type="common">Chinese bamboo-partridge</name>
    <name type="synonym">Perdix thoracica</name>
    <dbReference type="NCBI Taxonomy" id="9083"/>
    <lineage>
        <taxon>Eukaryota</taxon>
        <taxon>Metazoa</taxon>
        <taxon>Chordata</taxon>
        <taxon>Craniata</taxon>
        <taxon>Vertebrata</taxon>
        <taxon>Euteleostomi</taxon>
        <taxon>Archelosauria</taxon>
        <taxon>Archosauria</taxon>
        <taxon>Dinosauria</taxon>
        <taxon>Saurischia</taxon>
        <taxon>Theropoda</taxon>
        <taxon>Coelurosauria</taxon>
        <taxon>Aves</taxon>
        <taxon>Neognathae</taxon>
        <taxon>Galloanserae</taxon>
        <taxon>Galliformes</taxon>
        <taxon>Phasianidae</taxon>
        <taxon>Perdicinae</taxon>
        <taxon>Bambusicola</taxon>
    </lineage>
</organism>
<dbReference type="AlphaFoldDB" id="A0A2P4T3F5"/>
<evidence type="ECO:0000256" key="6">
    <source>
        <dbReference type="ARBA" id="ARBA00022837"/>
    </source>
</evidence>
<dbReference type="Gene3D" id="3.20.20.190">
    <property type="entry name" value="Phosphatidylinositol (PI) phosphodiesterase"/>
    <property type="match status" value="1"/>
</dbReference>